<proteinExistence type="predicted"/>
<keyword evidence="1" id="KW-0472">Membrane</keyword>
<organism evidence="3 4">
    <name type="scientific">Sphingomonas sabuli</name>
    <dbReference type="NCBI Taxonomy" id="2764186"/>
    <lineage>
        <taxon>Bacteria</taxon>
        <taxon>Pseudomonadati</taxon>
        <taxon>Pseudomonadota</taxon>
        <taxon>Alphaproteobacteria</taxon>
        <taxon>Sphingomonadales</taxon>
        <taxon>Sphingomonadaceae</taxon>
        <taxon>Sphingomonas</taxon>
    </lineage>
</organism>
<evidence type="ECO:0000313" key="4">
    <source>
        <dbReference type="Proteomes" id="UP000515861"/>
    </source>
</evidence>
<dbReference type="EMBL" id="CP060697">
    <property type="protein sequence ID" value="QNM83589.1"/>
    <property type="molecule type" value="Genomic_DNA"/>
</dbReference>
<keyword evidence="1" id="KW-1133">Transmembrane helix</keyword>
<feature type="domain" description="Inner membrane protein YgaP-like transmembrane" evidence="2">
    <location>
        <begin position="1"/>
        <end position="64"/>
    </location>
</feature>
<dbReference type="Pfam" id="PF11127">
    <property type="entry name" value="YgaP-like_TM"/>
    <property type="match status" value="1"/>
</dbReference>
<accession>A0A7G9L4P0</accession>
<evidence type="ECO:0000313" key="3">
    <source>
        <dbReference type="EMBL" id="QNM83589.1"/>
    </source>
</evidence>
<gene>
    <name evidence="3" type="ORF">H8M03_04475</name>
</gene>
<feature type="transmembrane region" description="Helical" evidence="1">
    <location>
        <begin position="12"/>
        <end position="29"/>
    </location>
</feature>
<keyword evidence="4" id="KW-1185">Reference proteome</keyword>
<name>A0A7G9L4P0_9SPHN</name>
<evidence type="ECO:0000259" key="2">
    <source>
        <dbReference type="Pfam" id="PF11127"/>
    </source>
</evidence>
<dbReference type="Proteomes" id="UP000515861">
    <property type="component" value="Chromosome"/>
</dbReference>
<dbReference type="InterPro" id="IPR021309">
    <property type="entry name" value="YgaP-like_TM"/>
</dbReference>
<protein>
    <submittedName>
        <fullName evidence="3">DUF2892 domain-containing protein</fullName>
    </submittedName>
</protein>
<evidence type="ECO:0000256" key="1">
    <source>
        <dbReference type="SAM" id="Phobius"/>
    </source>
</evidence>
<dbReference type="RefSeq" id="WP_187480544.1">
    <property type="nucleotide sequence ID" value="NZ_CP060697.1"/>
</dbReference>
<sequence>MLKNVGPEDRIMRIVIGIGLAVLIFVGAVQGTAAIIVGLLAAVLIATGLLARCPAYKLANIDTSVQEQSYSTTDDRSGL</sequence>
<dbReference type="AlphaFoldDB" id="A0A7G9L4P0"/>
<feature type="transmembrane region" description="Helical" evidence="1">
    <location>
        <begin position="35"/>
        <end position="51"/>
    </location>
</feature>
<reference evidence="3 4" key="1">
    <citation type="submission" date="2020-08" db="EMBL/GenBank/DDBJ databases">
        <title>Sphingomonas sp. sand1-3 16S ribosomal RNA gene Genome sequencing and assembly.</title>
        <authorList>
            <person name="Kang M."/>
        </authorList>
    </citation>
    <scope>NUCLEOTIDE SEQUENCE [LARGE SCALE GENOMIC DNA]</scope>
    <source>
        <strain evidence="4">sand1-3</strain>
    </source>
</reference>
<keyword evidence="1" id="KW-0812">Transmembrane</keyword>
<dbReference type="KEGG" id="ssau:H8M03_04475"/>